<proteinExistence type="predicted"/>
<feature type="region of interest" description="Disordered" evidence="1">
    <location>
        <begin position="1"/>
        <end position="84"/>
    </location>
</feature>
<keyword evidence="2" id="KW-0689">Ribosomal protein</keyword>
<feature type="compositionally biased region" description="Basic residues" evidence="1">
    <location>
        <begin position="38"/>
        <end position="50"/>
    </location>
</feature>
<sequence length="84" mass="9073">MNLAGTRVARAAAPGVRAARGRRGSLQVVAATTPQFKSTKHHQRSRPKKTRASEKNKKPTVYEPLPPPPPEFSVVSAKAKSSDE</sequence>
<reference evidence="2 3" key="1">
    <citation type="submission" date="2024-03" db="EMBL/GenBank/DDBJ databases">
        <title>Complete genome sequence of the green alga Chloropicon roscoffensis RCC1871.</title>
        <authorList>
            <person name="Lemieux C."/>
            <person name="Pombert J.-F."/>
            <person name="Otis C."/>
            <person name="Turmel M."/>
        </authorList>
    </citation>
    <scope>NUCLEOTIDE SEQUENCE [LARGE SCALE GENOMIC DNA]</scope>
    <source>
        <strain evidence="2 3">RCC1871</strain>
    </source>
</reference>
<dbReference type="GO" id="GO:0003735">
    <property type="term" value="F:structural constituent of ribosome"/>
    <property type="evidence" value="ECO:0007669"/>
    <property type="project" value="InterPro"/>
</dbReference>
<gene>
    <name evidence="2" type="ORF">HKI87_01g04010</name>
</gene>
<organism evidence="2 3">
    <name type="scientific">Chloropicon roscoffensis</name>
    <dbReference type="NCBI Taxonomy" id="1461544"/>
    <lineage>
        <taxon>Eukaryota</taxon>
        <taxon>Viridiplantae</taxon>
        <taxon>Chlorophyta</taxon>
        <taxon>Chloropicophyceae</taxon>
        <taxon>Chloropicales</taxon>
        <taxon>Chloropicaceae</taxon>
        <taxon>Chloropicon</taxon>
    </lineage>
</organism>
<accession>A0AAX4NZ97</accession>
<evidence type="ECO:0000256" key="1">
    <source>
        <dbReference type="SAM" id="MobiDB-lite"/>
    </source>
</evidence>
<dbReference type="GO" id="GO:0005840">
    <property type="term" value="C:ribosome"/>
    <property type="evidence" value="ECO:0007669"/>
    <property type="project" value="UniProtKB-KW"/>
</dbReference>
<dbReference type="GO" id="GO:0009507">
    <property type="term" value="C:chloroplast"/>
    <property type="evidence" value="ECO:0007669"/>
    <property type="project" value="InterPro"/>
</dbReference>
<feature type="compositionally biased region" description="Low complexity" evidence="1">
    <location>
        <begin position="1"/>
        <end position="18"/>
    </location>
</feature>
<dbReference type="GO" id="GO:0019843">
    <property type="term" value="F:rRNA binding"/>
    <property type="evidence" value="ECO:0007669"/>
    <property type="project" value="InterPro"/>
</dbReference>
<protein>
    <submittedName>
        <fullName evidence="2">Plastid ribosomal protein L6</fullName>
    </submittedName>
</protein>
<dbReference type="EMBL" id="CP151501">
    <property type="protein sequence ID" value="WZN58877.1"/>
    <property type="molecule type" value="Genomic_DNA"/>
</dbReference>
<dbReference type="GO" id="GO:0006412">
    <property type="term" value="P:translation"/>
    <property type="evidence" value="ECO:0007669"/>
    <property type="project" value="InterPro"/>
</dbReference>
<keyword evidence="3" id="KW-1185">Reference proteome</keyword>
<evidence type="ECO:0000313" key="3">
    <source>
        <dbReference type="Proteomes" id="UP001472866"/>
    </source>
</evidence>
<dbReference type="AlphaFoldDB" id="A0AAX4NZ97"/>
<dbReference type="PANTHER" id="PTHR36798">
    <property type="entry name" value="50S RIBOSOMAL PROTEIN 6, CHLOROPLASTIC"/>
    <property type="match status" value="1"/>
</dbReference>
<keyword evidence="2" id="KW-0687">Ribonucleoprotein</keyword>
<evidence type="ECO:0000313" key="2">
    <source>
        <dbReference type="EMBL" id="WZN58877.1"/>
    </source>
</evidence>
<dbReference type="Proteomes" id="UP001472866">
    <property type="component" value="Chromosome 01"/>
</dbReference>
<dbReference type="PANTHER" id="PTHR36798:SF2">
    <property type="entry name" value="LARGE RIBOSOMAL SUBUNIT PROTEIN CL38"/>
    <property type="match status" value="1"/>
</dbReference>
<name>A0AAX4NZ97_9CHLO</name>
<dbReference type="InterPro" id="IPR020526">
    <property type="entry name" value="Ribosomal_cL38"/>
</dbReference>
<dbReference type="Pfam" id="PF17257">
    <property type="entry name" value="DUF5323"/>
    <property type="match status" value="1"/>
</dbReference>